<dbReference type="HOGENOM" id="CLU_379495_0_0_1"/>
<accession>B0CPY9</accession>
<name>B0CPY9_LACBS</name>
<dbReference type="EMBL" id="DS547091">
    <property type="protein sequence ID" value="EDR16147.1"/>
    <property type="molecule type" value="Genomic_DNA"/>
</dbReference>
<proteinExistence type="predicted"/>
<gene>
    <name evidence="1" type="ORF">LACBIDRAFT_321369</name>
</gene>
<dbReference type="GeneID" id="6068974"/>
<dbReference type="AlphaFoldDB" id="B0CPY9"/>
<reference evidence="1 2" key="1">
    <citation type="journal article" date="2008" name="Nature">
        <title>The genome of Laccaria bicolor provides insights into mycorrhizal symbiosis.</title>
        <authorList>
            <person name="Martin F."/>
            <person name="Aerts A."/>
            <person name="Ahren D."/>
            <person name="Brun A."/>
            <person name="Danchin E.G.J."/>
            <person name="Duchaussoy F."/>
            <person name="Gibon J."/>
            <person name="Kohler A."/>
            <person name="Lindquist E."/>
            <person name="Pereda V."/>
            <person name="Salamov A."/>
            <person name="Shapiro H.J."/>
            <person name="Wuyts J."/>
            <person name="Blaudez D."/>
            <person name="Buee M."/>
            <person name="Brokstein P."/>
            <person name="Canbaeck B."/>
            <person name="Cohen D."/>
            <person name="Courty P.E."/>
            <person name="Coutinho P.M."/>
            <person name="Delaruelle C."/>
            <person name="Detter J.C."/>
            <person name="Deveau A."/>
            <person name="DiFazio S."/>
            <person name="Duplessis S."/>
            <person name="Fraissinet-Tachet L."/>
            <person name="Lucic E."/>
            <person name="Frey-Klett P."/>
            <person name="Fourrey C."/>
            <person name="Feussner I."/>
            <person name="Gay G."/>
            <person name="Grimwood J."/>
            <person name="Hoegger P.J."/>
            <person name="Jain P."/>
            <person name="Kilaru S."/>
            <person name="Labbe J."/>
            <person name="Lin Y.C."/>
            <person name="Legue V."/>
            <person name="Le Tacon F."/>
            <person name="Marmeisse R."/>
            <person name="Melayah D."/>
            <person name="Montanini B."/>
            <person name="Muratet M."/>
            <person name="Nehls U."/>
            <person name="Niculita-Hirzel H."/>
            <person name="Oudot-Le Secq M.P."/>
            <person name="Peter M."/>
            <person name="Quesneville H."/>
            <person name="Rajashekar B."/>
            <person name="Reich M."/>
            <person name="Rouhier N."/>
            <person name="Schmutz J."/>
            <person name="Yin T."/>
            <person name="Chalot M."/>
            <person name="Henrissat B."/>
            <person name="Kuees U."/>
            <person name="Lucas S."/>
            <person name="Van de Peer Y."/>
            <person name="Podila G.K."/>
            <person name="Polle A."/>
            <person name="Pukkila P.J."/>
            <person name="Richardson P.M."/>
            <person name="Rouze P."/>
            <person name="Sanders I.R."/>
            <person name="Stajich J.E."/>
            <person name="Tunlid A."/>
            <person name="Tuskan G."/>
            <person name="Grigoriev I.V."/>
        </authorList>
    </citation>
    <scope>NUCLEOTIDE SEQUENCE [LARGE SCALE GENOMIC DNA]</scope>
    <source>
        <strain evidence="2">S238N-H82 / ATCC MYA-4686</strain>
    </source>
</reference>
<sequence>MTREYFSRLYDHSHVPDLPKPWLNTPSVKEVRGRVTDDPFIWPIKASLADFRAMLRQGNSKPSPGPDGWKKLEGSPTLQFPCELAYGMAQYLFNVHVAAQPGVQTRDLMSYLSGVRCWANRHKQQVFTLKCDQMKGFDYLSPKEFYDPIHAYGLPKSIIDLDYAAQHQTQCYIRTPYGVSDPIVVSGLNKQGGATSPLKLTFTTSLGHYFLNDLLSKDPDALVVTTSSMIKDDPHLMDAKHKLLVAMVEATDDSYIFSKSLESLQHNALAMERFQYAYGWLMQWAKSKAYVLAASENYPDTVKFQSVSMGRGVNPLDITEHDVVLIRDDLDFLQTKVNDPVSRFAELKDFIESFQFLMVIGRLLITLIRKIVSQNIVSRCHALLSLQPVKQSDAEALDRLIIRKVHGALGFPFQPSTSIATLPVSYHGFDFPSIARINTGIAVNGIGRDLNHHIRLYQTMAHIMRMDWTCEWNNCQYLLDAQKVLKDLSLSLRLMDQSGIIEGIHRFMGVSLRSLHLKGIRTLKDFGEWTINQNGCIGVTNGVAEPPLELDLTFPGHDTQKAMESTSTSSVSMENHRSSVWKSGLMTGKMLKKTSRDLIVYAYAFLYVYFASLCASHRPHSYKYEKPISLHLSHHNTSCLTLSSTGHKPVKTDADRNRSIDRKKPRIQKWQAQRRGIEVYVLIFGPKRESADMQTTCKHDRVHVHVSQLEYECDATTTVTMPAILDTTYH</sequence>
<dbReference type="InParanoid" id="B0CPY9"/>
<dbReference type="OrthoDB" id="445826at2759"/>
<keyword evidence="2" id="KW-1185">Reference proteome</keyword>
<dbReference type="Proteomes" id="UP000001194">
    <property type="component" value="Unassembled WGS sequence"/>
</dbReference>
<dbReference type="KEGG" id="lbc:LACBIDRAFT_321369"/>
<evidence type="ECO:0000313" key="1">
    <source>
        <dbReference type="EMBL" id="EDR16147.1"/>
    </source>
</evidence>
<evidence type="ECO:0000313" key="2">
    <source>
        <dbReference type="Proteomes" id="UP000001194"/>
    </source>
</evidence>
<protein>
    <submittedName>
        <fullName evidence="1">Predicted protein</fullName>
    </submittedName>
</protein>
<organism evidence="2">
    <name type="scientific">Laccaria bicolor (strain S238N-H82 / ATCC MYA-4686)</name>
    <name type="common">Bicoloured deceiver</name>
    <name type="synonym">Laccaria laccata var. bicolor</name>
    <dbReference type="NCBI Taxonomy" id="486041"/>
    <lineage>
        <taxon>Eukaryota</taxon>
        <taxon>Fungi</taxon>
        <taxon>Dikarya</taxon>
        <taxon>Basidiomycota</taxon>
        <taxon>Agaricomycotina</taxon>
        <taxon>Agaricomycetes</taxon>
        <taxon>Agaricomycetidae</taxon>
        <taxon>Agaricales</taxon>
        <taxon>Agaricineae</taxon>
        <taxon>Hydnangiaceae</taxon>
        <taxon>Laccaria</taxon>
    </lineage>
</organism>
<dbReference type="RefSeq" id="XP_001874355.1">
    <property type="nucleotide sequence ID" value="XM_001874320.1"/>
</dbReference>